<feature type="region of interest" description="Disordered" evidence="1">
    <location>
        <begin position="1"/>
        <end position="66"/>
    </location>
</feature>
<protein>
    <submittedName>
        <fullName evidence="2">Uncharacterized protein</fullName>
    </submittedName>
</protein>
<evidence type="ECO:0000256" key="1">
    <source>
        <dbReference type="SAM" id="MobiDB-lite"/>
    </source>
</evidence>
<accession>A0AAN6Z9M9</accession>
<dbReference type="EMBL" id="MU853223">
    <property type="protein sequence ID" value="KAK4129384.1"/>
    <property type="molecule type" value="Genomic_DNA"/>
</dbReference>
<feature type="compositionally biased region" description="Low complexity" evidence="1">
    <location>
        <begin position="28"/>
        <end position="42"/>
    </location>
</feature>
<gene>
    <name evidence="2" type="ORF">N657DRAFT_639995</name>
</gene>
<feature type="compositionally biased region" description="Basic and acidic residues" evidence="1">
    <location>
        <begin position="1"/>
        <end position="11"/>
    </location>
</feature>
<feature type="compositionally biased region" description="Polar residues" evidence="1">
    <location>
        <begin position="18"/>
        <end position="27"/>
    </location>
</feature>
<dbReference type="GeneID" id="87828651"/>
<keyword evidence="3" id="KW-1185">Reference proteome</keyword>
<organism evidence="2 3">
    <name type="scientific">Parathielavia appendiculata</name>
    <dbReference type="NCBI Taxonomy" id="2587402"/>
    <lineage>
        <taxon>Eukaryota</taxon>
        <taxon>Fungi</taxon>
        <taxon>Dikarya</taxon>
        <taxon>Ascomycota</taxon>
        <taxon>Pezizomycotina</taxon>
        <taxon>Sordariomycetes</taxon>
        <taxon>Sordariomycetidae</taxon>
        <taxon>Sordariales</taxon>
        <taxon>Chaetomiaceae</taxon>
        <taxon>Parathielavia</taxon>
    </lineage>
</organism>
<dbReference type="Proteomes" id="UP001302602">
    <property type="component" value="Unassembled WGS sequence"/>
</dbReference>
<dbReference type="AlphaFoldDB" id="A0AAN6Z9M9"/>
<evidence type="ECO:0000313" key="2">
    <source>
        <dbReference type="EMBL" id="KAK4129384.1"/>
    </source>
</evidence>
<comment type="caution">
    <text evidence="2">The sequence shown here is derived from an EMBL/GenBank/DDBJ whole genome shotgun (WGS) entry which is preliminary data.</text>
</comment>
<dbReference type="RefSeq" id="XP_062653155.1">
    <property type="nucleotide sequence ID" value="XM_062791882.1"/>
</dbReference>
<proteinExistence type="predicted"/>
<reference evidence="2" key="2">
    <citation type="submission" date="2023-05" db="EMBL/GenBank/DDBJ databases">
        <authorList>
            <consortium name="Lawrence Berkeley National Laboratory"/>
            <person name="Steindorff A."/>
            <person name="Hensen N."/>
            <person name="Bonometti L."/>
            <person name="Westerberg I."/>
            <person name="Brannstrom I.O."/>
            <person name="Guillou S."/>
            <person name="Cros-Aarteil S."/>
            <person name="Calhoun S."/>
            <person name="Haridas S."/>
            <person name="Kuo A."/>
            <person name="Mondo S."/>
            <person name="Pangilinan J."/>
            <person name="Riley R."/>
            <person name="Labutti K."/>
            <person name="Andreopoulos B."/>
            <person name="Lipzen A."/>
            <person name="Chen C."/>
            <person name="Yanf M."/>
            <person name="Daum C."/>
            <person name="Ng V."/>
            <person name="Clum A."/>
            <person name="Ohm R."/>
            <person name="Martin F."/>
            <person name="Silar P."/>
            <person name="Natvig D."/>
            <person name="Lalanne C."/>
            <person name="Gautier V."/>
            <person name="Ament-Velasquez S.L."/>
            <person name="Kruys A."/>
            <person name="Hutchinson M.I."/>
            <person name="Powell A.J."/>
            <person name="Barry K."/>
            <person name="Miller A.N."/>
            <person name="Grigoriev I.V."/>
            <person name="Debuchy R."/>
            <person name="Gladieux P."/>
            <person name="Thoren M.H."/>
            <person name="Johannesson H."/>
        </authorList>
    </citation>
    <scope>NUCLEOTIDE SEQUENCE</scope>
    <source>
        <strain evidence="2">CBS 731.68</strain>
    </source>
</reference>
<sequence>MLEALRRRPDAKLYSLSHPDQTSQSPLGSFSFFYGTGSTSPSKGHPGAPTPRPDTGELFGPPANTN</sequence>
<evidence type="ECO:0000313" key="3">
    <source>
        <dbReference type="Proteomes" id="UP001302602"/>
    </source>
</evidence>
<reference evidence="2" key="1">
    <citation type="journal article" date="2023" name="Mol. Phylogenet. Evol.">
        <title>Genome-scale phylogeny and comparative genomics of the fungal order Sordariales.</title>
        <authorList>
            <person name="Hensen N."/>
            <person name="Bonometti L."/>
            <person name="Westerberg I."/>
            <person name="Brannstrom I.O."/>
            <person name="Guillou S."/>
            <person name="Cros-Aarteil S."/>
            <person name="Calhoun S."/>
            <person name="Haridas S."/>
            <person name="Kuo A."/>
            <person name="Mondo S."/>
            <person name="Pangilinan J."/>
            <person name="Riley R."/>
            <person name="LaButti K."/>
            <person name="Andreopoulos B."/>
            <person name="Lipzen A."/>
            <person name="Chen C."/>
            <person name="Yan M."/>
            <person name="Daum C."/>
            <person name="Ng V."/>
            <person name="Clum A."/>
            <person name="Steindorff A."/>
            <person name="Ohm R.A."/>
            <person name="Martin F."/>
            <person name="Silar P."/>
            <person name="Natvig D.O."/>
            <person name="Lalanne C."/>
            <person name="Gautier V."/>
            <person name="Ament-Velasquez S.L."/>
            <person name="Kruys A."/>
            <person name="Hutchinson M.I."/>
            <person name="Powell A.J."/>
            <person name="Barry K."/>
            <person name="Miller A.N."/>
            <person name="Grigoriev I.V."/>
            <person name="Debuchy R."/>
            <person name="Gladieux P."/>
            <person name="Hiltunen Thoren M."/>
            <person name="Johannesson H."/>
        </authorList>
    </citation>
    <scope>NUCLEOTIDE SEQUENCE</scope>
    <source>
        <strain evidence="2">CBS 731.68</strain>
    </source>
</reference>
<name>A0AAN6Z9M9_9PEZI</name>